<feature type="compositionally biased region" description="Basic residues" evidence="1">
    <location>
        <begin position="1"/>
        <end position="13"/>
    </location>
</feature>
<evidence type="ECO:0000256" key="1">
    <source>
        <dbReference type="SAM" id="MobiDB-lite"/>
    </source>
</evidence>
<sequence>MTKRKSKQSKKKTSSAITAQEAMASPEYEPLMTPPEDEMAEQSVEQPVEQPSPLVVPALSEYNQVAECPYTTPIITLKIHADYYTIPQYYLRPFDTLLGDPDCLQYQYYAAKPFHLELVIDPQSAHTFVHYLYTGQYETLETSFEDLQTSDDIPEIISARDSIEFDRAVHTYVAAVQYCIPGLRKMAQEFMARFATRLSIQAILRTIRRVYSSLSEGTSACIWLEDFVRGRLSIAFNGTERRLRQMMKEYEVGNDTLFDRFVVDEVLALYEREQDERIATIEKLTNSGHQVHSLDSLRLEPEPVS</sequence>
<dbReference type="InterPro" id="IPR011333">
    <property type="entry name" value="SKP1/BTB/POZ_sf"/>
</dbReference>
<evidence type="ECO:0008006" key="4">
    <source>
        <dbReference type="Google" id="ProtNLM"/>
    </source>
</evidence>
<comment type="caution">
    <text evidence="2">The sequence shown here is derived from an EMBL/GenBank/DDBJ whole genome shotgun (WGS) entry which is preliminary data.</text>
</comment>
<proteinExistence type="predicted"/>
<dbReference type="AlphaFoldDB" id="A0A9W5YIK3"/>
<accession>A0A9W5YIK3</accession>
<dbReference type="Proteomes" id="UP001143548">
    <property type="component" value="Unassembled WGS sequence"/>
</dbReference>
<feature type="region of interest" description="Disordered" evidence="1">
    <location>
        <begin position="1"/>
        <end position="46"/>
    </location>
</feature>
<gene>
    <name evidence="2" type="ORF">AbraCBS73388_011561</name>
</gene>
<dbReference type="PANTHER" id="PTHR37538">
    <property type="entry name" value="BTB DOMAIN-CONTAINING PROTEIN"/>
    <property type="match status" value="1"/>
</dbReference>
<reference evidence="2" key="1">
    <citation type="submission" date="2022-07" db="EMBL/GenBank/DDBJ databases">
        <title>Taxonomy of Aspergillus series Nigri: significant species reduction supported by multi-species coalescent approaches.</title>
        <authorList>
            <person name="Bian C."/>
            <person name="Kusuya Y."/>
            <person name="Sklenar F."/>
            <person name="D'hooge E."/>
            <person name="Yaguchi T."/>
            <person name="Takahashi H."/>
            <person name="Hubka V."/>
        </authorList>
    </citation>
    <scope>NUCLEOTIDE SEQUENCE</scope>
    <source>
        <strain evidence="2">CBS 733.88</strain>
    </source>
</reference>
<organism evidence="2 3">
    <name type="scientific">Aspergillus brasiliensis</name>
    <dbReference type="NCBI Taxonomy" id="319629"/>
    <lineage>
        <taxon>Eukaryota</taxon>
        <taxon>Fungi</taxon>
        <taxon>Dikarya</taxon>
        <taxon>Ascomycota</taxon>
        <taxon>Pezizomycotina</taxon>
        <taxon>Eurotiomycetes</taxon>
        <taxon>Eurotiomycetidae</taxon>
        <taxon>Eurotiales</taxon>
        <taxon>Aspergillaceae</taxon>
        <taxon>Aspergillus</taxon>
        <taxon>Aspergillus subgen. Circumdati</taxon>
    </lineage>
</organism>
<evidence type="ECO:0000313" key="2">
    <source>
        <dbReference type="EMBL" id="GKZ18120.1"/>
    </source>
</evidence>
<dbReference type="Gene3D" id="3.30.710.10">
    <property type="entry name" value="Potassium Channel Kv1.1, Chain A"/>
    <property type="match status" value="1"/>
</dbReference>
<protein>
    <recommendedName>
        <fullName evidence="4">BTB domain-containing protein</fullName>
    </recommendedName>
</protein>
<name>A0A9W5YIK3_9EURO</name>
<dbReference type="EMBL" id="BROQ01000009">
    <property type="protein sequence ID" value="GKZ18120.1"/>
    <property type="molecule type" value="Genomic_DNA"/>
</dbReference>
<evidence type="ECO:0000313" key="3">
    <source>
        <dbReference type="Proteomes" id="UP001143548"/>
    </source>
</evidence>
<dbReference type="PANTHER" id="PTHR37538:SF1">
    <property type="entry name" value="BTB DOMAIN-CONTAINING PROTEIN"/>
    <property type="match status" value="1"/>
</dbReference>